<proteinExistence type="inferred from homology"/>
<protein>
    <submittedName>
        <fullName evidence="5">NUDIX domain-containing protein</fullName>
    </submittedName>
</protein>
<dbReference type="InterPro" id="IPR020084">
    <property type="entry name" value="NUDIX_hydrolase_CS"/>
</dbReference>
<evidence type="ECO:0000256" key="2">
    <source>
        <dbReference type="ARBA" id="ARBA00022801"/>
    </source>
</evidence>
<sequence>MTEQTRLRVTVNGLFVDADEVLLIHQMTLPEIDCWDLPGGGLEPNETVLEGLHREIQEETGITSFEVLQLLAVTDSFFPDPLISGGLLHNVNIVYLCSVDRQSCILHSSDPEIGSKGIQWIPIRTITSDLCSVRCWQSLKAFSLLSP</sequence>
<keyword evidence="6" id="KW-1185">Reference proteome</keyword>
<dbReference type="PANTHER" id="PTHR43736:SF1">
    <property type="entry name" value="DIHYDRONEOPTERIN TRIPHOSPHATE DIPHOSPHATASE"/>
    <property type="match status" value="1"/>
</dbReference>
<dbReference type="PANTHER" id="PTHR43736">
    <property type="entry name" value="ADP-RIBOSE PYROPHOSPHATASE"/>
    <property type="match status" value="1"/>
</dbReference>
<dbReference type="InterPro" id="IPR015797">
    <property type="entry name" value="NUDIX_hydrolase-like_dom_sf"/>
</dbReference>
<gene>
    <name evidence="5" type="ORF">V2H45_17200</name>
</gene>
<dbReference type="SUPFAM" id="SSF55811">
    <property type="entry name" value="Nudix"/>
    <property type="match status" value="1"/>
</dbReference>
<name>A0AAW9Q4W0_9CYAN</name>
<comment type="caution">
    <text evidence="5">The sequence shown here is derived from an EMBL/GenBank/DDBJ whole genome shotgun (WGS) entry which is preliminary data.</text>
</comment>
<reference evidence="5" key="1">
    <citation type="submission" date="2024-01" db="EMBL/GenBank/DDBJ databases">
        <title>Bank of Algae and Cyanobacteria of the Azores (BACA) strain genomes.</title>
        <authorList>
            <person name="Luz R."/>
            <person name="Cordeiro R."/>
            <person name="Fonseca A."/>
            <person name="Goncalves V."/>
        </authorList>
    </citation>
    <scope>NUCLEOTIDE SEQUENCE</scope>
    <source>
        <strain evidence="5">BACA0141</strain>
    </source>
</reference>
<dbReference type="PROSITE" id="PS51462">
    <property type="entry name" value="NUDIX"/>
    <property type="match status" value="1"/>
</dbReference>
<keyword evidence="2 3" id="KW-0378">Hydrolase</keyword>
<evidence type="ECO:0000256" key="1">
    <source>
        <dbReference type="ARBA" id="ARBA00005582"/>
    </source>
</evidence>
<dbReference type="GO" id="GO:0016787">
    <property type="term" value="F:hydrolase activity"/>
    <property type="evidence" value="ECO:0007669"/>
    <property type="project" value="UniProtKB-KW"/>
</dbReference>
<accession>A0AAW9Q4W0</accession>
<dbReference type="Pfam" id="PF00293">
    <property type="entry name" value="NUDIX"/>
    <property type="match status" value="1"/>
</dbReference>
<organism evidence="5 6">
    <name type="scientific">Tumidithrix elongata BACA0141</name>
    <dbReference type="NCBI Taxonomy" id="2716417"/>
    <lineage>
        <taxon>Bacteria</taxon>
        <taxon>Bacillati</taxon>
        <taxon>Cyanobacteriota</taxon>
        <taxon>Cyanophyceae</taxon>
        <taxon>Pseudanabaenales</taxon>
        <taxon>Pseudanabaenaceae</taxon>
        <taxon>Tumidithrix</taxon>
        <taxon>Tumidithrix elongata</taxon>
    </lineage>
</organism>
<evidence type="ECO:0000259" key="4">
    <source>
        <dbReference type="PROSITE" id="PS51462"/>
    </source>
</evidence>
<evidence type="ECO:0000313" key="6">
    <source>
        <dbReference type="Proteomes" id="UP001333818"/>
    </source>
</evidence>
<dbReference type="AlphaFoldDB" id="A0AAW9Q4W0"/>
<comment type="similarity">
    <text evidence="1 3">Belongs to the Nudix hydrolase family.</text>
</comment>
<dbReference type="PRINTS" id="PR00502">
    <property type="entry name" value="NUDIXFAMILY"/>
</dbReference>
<dbReference type="InterPro" id="IPR020476">
    <property type="entry name" value="Nudix_hydrolase"/>
</dbReference>
<dbReference type="EMBL" id="JAZBJZ010000080">
    <property type="protein sequence ID" value="MEE3718480.1"/>
    <property type="molecule type" value="Genomic_DNA"/>
</dbReference>
<dbReference type="Gene3D" id="3.90.79.10">
    <property type="entry name" value="Nucleoside Triphosphate Pyrophosphohydrolase"/>
    <property type="match status" value="1"/>
</dbReference>
<evidence type="ECO:0000313" key="5">
    <source>
        <dbReference type="EMBL" id="MEE3718480.1"/>
    </source>
</evidence>
<dbReference type="InterPro" id="IPR000086">
    <property type="entry name" value="NUDIX_hydrolase_dom"/>
</dbReference>
<evidence type="ECO:0000256" key="3">
    <source>
        <dbReference type="RuleBase" id="RU003476"/>
    </source>
</evidence>
<feature type="domain" description="Nudix hydrolase" evidence="4">
    <location>
        <begin position="6"/>
        <end position="144"/>
    </location>
</feature>
<dbReference type="Proteomes" id="UP001333818">
    <property type="component" value="Unassembled WGS sequence"/>
</dbReference>
<dbReference type="PROSITE" id="PS00893">
    <property type="entry name" value="NUDIX_BOX"/>
    <property type="match status" value="1"/>
</dbReference>